<comment type="similarity">
    <text evidence="8">Belongs to the peptidase M48 family.</text>
</comment>
<keyword evidence="9" id="KW-1133">Transmembrane helix</keyword>
<dbReference type="InterPro" id="IPR027057">
    <property type="entry name" value="CAXX_Prtase_1"/>
</dbReference>
<accession>A0A7S8C9R9</accession>
<dbReference type="Pfam" id="PF16491">
    <property type="entry name" value="Peptidase_M48_N"/>
    <property type="match status" value="1"/>
</dbReference>
<feature type="domain" description="CAAX prenyl protease 1 N-terminal" evidence="11">
    <location>
        <begin position="45"/>
        <end position="204"/>
    </location>
</feature>
<dbReference type="FunFam" id="3.30.2010.10:FF:000010">
    <property type="entry name" value="M48 family peptidase"/>
    <property type="match status" value="1"/>
</dbReference>
<keyword evidence="9" id="KW-0812">Transmembrane</keyword>
<comment type="cofactor">
    <cofactor evidence="7 8">
        <name>Zn(2+)</name>
        <dbReference type="ChEBI" id="CHEBI:29105"/>
    </cofactor>
    <text evidence="7 8">Binds 1 zinc ion per subunit.</text>
</comment>
<keyword evidence="2 7" id="KW-0479">Metal-binding</keyword>
<protein>
    <submittedName>
        <fullName evidence="12">M48 family metallopeptidase</fullName>
    </submittedName>
</protein>
<keyword evidence="1 8" id="KW-0645">Protease</keyword>
<dbReference type="InterPro" id="IPR001915">
    <property type="entry name" value="Peptidase_M48"/>
</dbReference>
<feature type="transmembrane region" description="Helical" evidence="9">
    <location>
        <begin position="288"/>
        <end position="307"/>
    </location>
</feature>
<dbReference type="PANTHER" id="PTHR10120">
    <property type="entry name" value="CAAX PRENYL PROTEASE 1"/>
    <property type="match status" value="1"/>
</dbReference>
<evidence type="ECO:0000256" key="2">
    <source>
        <dbReference type="ARBA" id="ARBA00022723"/>
    </source>
</evidence>
<dbReference type="Proteomes" id="UP000593626">
    <property type="component" value="Chromosome"/>
</dbReference>
<name>A0A7S8C9R9_9BACI</name>
<evidence type="ECO:0000256" key="5">
    <source>
        <dbReference type="ARBA" id="ARBA00023049"/>
    </source>
</evidence>
<feature type="binding site" evidence="7">
    <location>
        <position position="357"/>
    </location>
    <ligand>
        <name>Zn(2+)</name>
        <dbReference type="ChEBI" id="CHEBI:29105"/>
        <note>catalytic</note>
    </ligand>
</feature>
<dbReference type="KEGG" id="mcui:G8O30_03110"/>
<evidence type="ECO:0000256" key="8">
    <source>
        <dbReference type="RuleBase" id="RU003983"/>
    </source>
</evidence>
<evidence type="ECO:0000256" key="9">
    <source>
        <dbReference type="SAM" id="Phobius"/>
    </source>
</evidence>
<evidence type="ECO:0000313" key="13">
    <source>
        <dbReference type="Proteomes" id="UP000593626"/>
    </source>
</evidence>
<dbReference type="GO" id="GO:0046872">
    <property type="term" value="F:metal ion binding"/>
    <property type="evidence" value="ECO:0007669"/>
    <property type="project" value="UniProtKB-KW"/>
</dbReference>
<dbReference type="CDD" id="cd07343">
    <property type="entry name" value="M48A_Zmpste24p_like"/>
    <property type="match status" value="1"/>
</dbReference>
<feature type="transmembrane region" description="Helical" evidence="9">
    <location>
        <begin position="64"/>
        <end position="85"/>
    </location>
</feature>
<keyword evidence="5 8" id="KW-0482">Metalloprotease</keyword>
<evidence type="ECO:0000256" key="1">
    <source>
        <dbReference type="ARBA" id="ARBA00022670"/>
    </source>
</evidence>
<dbReference type="Pfam" id="PF01435">
    <property type="entry name" value="Peptidase_M48"/>
    <property type="match status" value="1"/>
</dbReference>
<evidence type="ECO:0000259" key="11">
    <source>
        <dbReference type="Pfam" id="PF16491"/>
    </source>
</evidence>
<evidence type="ECO:0000256" key="6">
    <source>
        <dbReference type="PIRSR" id="PIRSR627057-1"/>
    </source>
</evidence>
<dbReference type="InterPro" id="IPR032456">
    <property type="entry name" value="Peptidase_M48_N"/>
</dbReference>
<keyword evidence="9" id="KW-0472">Membrane</keyword>
<feature type="transmembrane region" description="Helical" evidence="9">
    <location>
        <begin position="7"/>
        <end position="26"/>
    </location>
</feature>
<evidence type="ECO:0000256" key="3">
    <source>
        <dbReference type="ARBA" id="ARBA00022801"/>
    </source>
</evidence>
<feature type="active site" evidence="6">
    <location>
        <position position="279"/>
    </location>
</feature>
<feature type="transmembrane region" description="Helical" evidence="9">
    <location>
        <begin position="149"/>
        <end position="169"/>
    </location>
</feature>
<dbReference type="GO" id="GO:0071586">
    <property type="term" value="P:CAAX-box protein processing"/>
    <property type="evidence" value="ECO:0007669"/>
    <property type="project" value="InterPro"/>
</dbReference>
<gene>
    <name evidence="12" type="ORF">G8O30_03110</name>
</gene>
<proteinExistence type="inferred from homology"/>
<dbReference type="Gene3D" id="3.30.2010.10">
    <property type="entry name" value="Metalloproteases ('zincins'), catalytic domain"/>
    <property type="match status" value="1"/>
</dbReference>
<dbReference type="RefSeq" id="WP_239673537.1">
    <property type="nucleotide sequence ID" value="NZ_CP049742.1"/>
</dbReference>
<keyword evidence="3 8" id="KW-0378">Hydrolase</keyword>
<feature type="binding site" evidence="7">
    <location>
        <position position="278"/>
    </location>
    <ligand>
        <name>Zn(2+)</name>
        <dbReference type="ChEBI" id="CHEBI:29105"/>
        <note>catalytic</note>
    </ligand>
</feature>
<feature type="binding site" evidence="7">
    <location>
        <position position="282"/>
    </location>
    <ligand>
        <name>Zn(2+)</name>
        <dbReference type="ChEBI" id="CHEBI:29105"/>
        <note>catalytic</note>
    </ligand>
</feature>
<keyword evidence="13" id="KW-1185">Reference proteome</keyword>
<evidence type="ECO:0000256" key="7">
    <source>
        <dbReference type="PIRSR" id="PIRSR627057-2"/>
    </source>
</evidence>
<feature type="transmembrane region" description="Helical" evidence="9">
    <location>
        <begin position="106"/>
        <end position="129"/>
    </location>
</feature>
<feature type="transmembrane region" description="Helical" evidence="9">
    <location>
        <begin position="176"/>
        <end position="198"/>
    </location>
</feature>
<keyword evidence="4 7" id="KW-0862">Zinc</keyword>
<evidence type="ECO:0000313" key="12">
    <source>
        <dbReference type="EMBL" id="QPC46015.1"/>
    </source>
</evidence>
<dbReference type="AlphaFoldDB" id="A0A7S8C9R9"/>
<organism evidence="12 13">
    <name type="scientific">Mangrovibacillus cuniculi</name>
    <dbReference type="NCBI Taxonomy" id="2593652"/>
    <lineage>
        <taxon>Bacteria</taxon>
        <taxon>Bacillati</taxon>
        <taxon>Bacillota</taxon>
        <taxon>Bacilli</taxon>
        <taxon>Bacillales</taxon>
        <taxon>Bacillaceae</taxon>
        <taxon>Mangrovibacillus</taxon>
    </lineage>
</organism>
<evidence type="ECO:0000256" key="4">
    <source>
        <dbReference type="ARBA" id="ARBA00022833"/>
    </source>
</evidence>
<feature type="active site" description="Proton donor" evidence="6">
    <location>
        <position position="361"/>
    </location>
</feature>
<reference evidence="12 13" key="1">
    <citation type="submission" date="2019-07" db="EMBL/GenBank/DDBJ databases">
        <title>Genome sequence of 2 isolates from Red Sea Mangroves.</title>
        <authorList>
            <person name="Sefrji F."/>
            <person name="Michoud G."/>
            <person name="Merlino G."/>
            <person name="Daffonchio D."/>
        </authorList>
    </citation>
    <scope>NUCLEOTIDE SEQUENCE [LARGE SCALE GENOMIC DNA]</scope>
    <source>
        <strain evidence="12 13">R1DC41</strain>
    </source>
</reference>
<evidence type="ECO:0000259" key="10">
    <source>
        <dbReference type="Pfam" id="PF01435"/>
    </source>
</evidence>
<dbReference type="EMBL" id="CP049742">
    <property type="protein sequence ID" value="QPC46015.1"/>
    <property type="molecule type" value="Genomic_DNA"/>
</dbReference>
<feature type="domain" description="Peptidase M48" evidence="10">
    <location>
        <begin position="208"/>
        <end position="410"/>
    </location>
</feature>
<sequence length="416" mass="48315">MRRKWLLRLLTGYVLFGIAMYIYLYFLHDGTVPDSVKGTAADPSSFMNSREWTLSQEYSTVKNLLFFLATPFEWVFLLGVFFIGLSKKLEDISEGFTKWKAFHTAMYTVTLSLLSFVAMFPFSYASYHFSKLYHISNETFQDWMKDEIINFWVDAIIMVPVFIVLFMLMRKYPKNWWFPAWLLSVPFTVFLLFIQPVVLDPLFNEFSPLQDKELETKILAMAQEAEIPTDHVYQVNKSAETNAMNAYVTGIGSNARIVLWDTTLESLTDEEILFIMAHEISHYREKDIYWGLASYLFLTLLGLYISARVLTRFEQKESLVGFDQSNQLRVLPILLVTWSLLSFAISPVENWVSRTKEVRSDQYALSVTGNEEAAVSTFQKLTLSSLGEMNPPLLVKWFRYGHPPMVERILLISDKE</sequence>
<dbReference type="GO" id="GO:0004222">
    <property type="term" value="F:metalloendopeptidase activity"/>
    <property type="evidence" value="ECO:0007669"/>
    <property type="project" value="InterPro"/>
</dbReference>